<evidence type="ECO:0000256" key="9">
    <source>
        <dbReference type="ARBA" id="ARBA00023244"/>
    </source>
</evidence>
<accession>A0A7Z7HNL3</accession>
<evidence type="ECO:0000256" key="3">
    <source>
        <dbReference type="ARBA" id="ARBA00004744"/>
    </source>
</evidence>
<feature type="domain" description="HemY N-terminal" evidence="11">
    <location>
        <begin position="26"/>
        <end position="131"/>
    </location>
</feature>
<evidence type="ECO:0000256" key="2">
    <source>
        <dbReference type="ARBA" id="ARBA00004429"/>
    </source>
</evidence>
<evidence type="ECO:0000256" key="4">
    <source>
        <dbReference type="ARBA" id="ARBA00022475"/>
    </source>
</evidence>
<dbReference type="InterPro" id="IPR011990">
    <property type="entry name" value="TPR-like_helical_dom_sf"/>
</dbReference>
<evidence type="ECO:0000259" key="11">
    <source>
        <dbReference type="Pfam" id="PF07219"/>
    </source>
</evidence>
<dbReference type="SUPFAM" id="SSF48452">
    <property type="entry name" value="TPR-like"/>
    <property type="match status" value="1"/>
</dbReference>
<evidence type="ECO:0000256" key="10">
    <source>
        <dbReference type="SAM" id="Phobius"/>
    </source>
</evidence>
<comment type="function">
    <text evidence="1">Involved in a late step of protoheme IX synthesis.</text>
</comment>
<gene>
    <name evidence="12" type="primary">hemY</name>
    <name evidence="12" type="ORF">SDENCHOL_10112</name>
</gene>
<dbReference type="AlphaFoldDB" id="A0A7Z7HNL3"/>
<sequence length="390" mass="43776">MRALLWLLTLATLAVGLALAARYNNGYVLLVLPPWRMELSLNLMILLQLGGFALLYMLTRLVAHTLRLPSRVREYRARRRREQAERALGDAMRYSFEGRYSHALKSAVSAHQAGHAPGVSALIAARAAHAMRDEDREAEWLLRAGDFDHETRNARLMTEAELHLNSHRFADAQGVIDVLEASGQRHIAALRLSLRAHQALGNWRDVVRLARQLERHRALSSEQAAPIRLRAHLEVLRALALDAGALLNYWRSLPSPDRRSTRLAGETAKLLSAAGDCLHAQRIIEDALDEEWDSSLLVIYGECKGGDVLGRIAQAEDWLKRHPRDAQLLLVLGRLCRQQQLWGKAQSYLEASLSQQPTRAAHVELAQLFDALERNEAADKHYRMAANNAG</sequence>
<evidence type="ECO:0000313" key="13">
    <source>
        <dbReference type="Proteomes" id="UP000242886"/>
    </source>
</evidence>
<organism evidence="12 13">
    <name type="scientific">Sterolibacterium denitrificans</name>
    <dbReference type="NCBI Taxonomy" id="157592"/>
    <lineage>
        <taxon>Bacteria</taxon>
        <taxon>Pseudomonadati</taxon>
        <taxon>Pseudomonadota</taxon>
        <taxon>Betaproteobacteria</taxon>
        <taxon>Nitrosomonadales</taxon>
        <taxon>Sterolibacteriaceae</taxon>
        <taxon>Sterolibacterium</taxon>
    </lineage>
</organism>
<dbReference type="InterPro" id="IPR005254">
    <property type="entry name" value="Heme_biosyn_assoc_TPR_pro"/>
</dbReference>
<evidence type="ECO:0000256" key="8">
    <source>
        <dbReference type="ARBA" id="ARBA00023136"/>
    </source>
</evidence>
<keyword evidence="8 10" id="KW-0472">Membrane</keyword>
<keyword evidence="5" id="KW-0997">Cell inner membrane</keyword>
<dbReference type="GO" id="GO:0042168">
    <property type="term" value="P:heme metabolic process"/>
    <property type="evidence" value="ECO:0007669"/>
    <property type="project" value="InterPro"/>
</dbReference>
<comment type="subcellular location">
    <subcellularLocation>
        <location evidence="2">Cell inner membrane</location>
        <topology evidence="2">Multi-pass membrane protein</topology>
    </subcellularLocation>
</comment>
<dbReference type="GO" id="GO:0006779">
    <property type="term" value="P:porphyrin-containing compound biosynthetic process"/>
    <property type="evidence" value="ECO:0007669"/>
    <property type="project" value="UniProtKB-KW"/>
</dbReference>
<keyword evidence="13" id="KW-1185">Reference proteome</keyword>
<keyword evidence="7 10" id="KW-1133">Transmembrane helix</keyword>
<keyword evidence="9" id="KW-0627">Porphyrin biosynthesis</keyword>
<evidence type="ECO:0000313" key="12">
    <source>
        <dbReference type="EMBL" id="SMB21103.1"/>
    </source>
</evidence>
<evidence type="ECO:0000256" key="7">
    <source>
        <dbReference type="ARBA" id="ARBA00022989"/>
    </source>
</evidence>
<dbReference type="Pfam" id="PF07219">
    <property type="entry name" value="HemY_N"/>
    <property type="match status" value="1"/>
</dbReference>
<dbReference type="EMBL" id="LT837803">
    <property type="protein sequence ID" value="SMB21103.1"/>
    <property type="molecule type" value="Genomic_DNA"/>
</dbReference>
<dbReference type="UniPathway" id="UPA00252"/>
<proteinExistence type="predicted"/>
<dbReference type="InterPro" id="IPR010817">
    <property type="entry name" value="HemY_N"/>
</dbReference>
<keyword evidence="6 10" id="KW-0812">Transmembrane</keyword>
<dbReference type="NCBIfam" id="TIGR00540">
    <property type="entry name" value="TPR_hemY_coli"/>
    <property type="match status" value="1"/>
</dbReference>
<keyword evidence="4" id="KW-1003">Cell membrane</keyword>
<comment type="pathway">
    <text evidence="3">Porphyrin-containing compound metabolism; protoheme biosynthesis.</text>
</comment>
<feature type="transmembrane region" description="Helical" evidence="10">
    <location>
        <begin position="44"/>
        <end position="63"/>
    </location>
</feature>
<dbReference type="Gene3D" id="1.25.40.10">
    <property type="entry name" value="Tetratricopeptide repeat domain"/>
    <property type="match status" value="1"/>
</dbReference>
<reference evidence="12" key="1">
    <citation type="submission" date="2017-03" db="EMBL/GenBank/DDBJ databases">
        <authorList>
            <consortium name="AG Boll"/>
        </authorList>
    </citation>
    <scope>NUCLEOTIDE SEQUENCE [LARGE SCALE GENOMIC DNA]</scope>
    <source>
        <strain evidence="12">Chol</strain>
    </source>
</reference>
<name>A0A7Z7HNL3_9PROT</name>
<evidence type="ECO:0000256" key="6">
    <source>
        <dbReference type="ARBA" id="ARBA00022692"/>
    </source>
</evidence>
<dbReference type="Proteomes" id="UP000242886">
    <property type="component" value="Chromosome SDENCHOL"/>
</dbReference>
<dbReference type="GO" id="GO:0005886">
    <property type="term" value="C:plasma membrane"/>
    <property type="evidence" value="ECO:0007669"/>
    <property type="project" value="UniProtKB-SubCell"/>
</dbReference>
<protein>
    <submittedName>
        <fullName evidence="12">HemY protein</fullName>
    </submittedName>
</protein>
<evidence type="ECO:0000256" key="5">
    <source>
        <dbReference type="ARBA" id="ARBA00022519"/>
    </source>
</evidence>
<evidence type="ECO:0000256" key="1">
    <source>
        <dbReference type="ARBA" id="ARBA00002962"/>
    </source>
</evidence>
<dbReference type="RefSeq" id="WP_154715687.1">
    <property type="nucleotide sequence ID" value="NZ_LT837803.1"/>
</dbReference>